<evidence type="ECO:0000313" key="3">
    <source>
        <dbReference type="Proteomes" id="UP000002503"/>
    </source>
</evidence>
<organism evidence="2 3">
    <name type="scientific">Escherichia phage T5</name>
    <name type="common">Enterobacteria phage T5</name>
    <dbReference type="NCBI Taxonomy" id="2695836"/>
    <lineage>
        <taxon>Viruses</taxon>
        <taxon>Duplodnaviria</taxon>
        <taxon>Heunggongvirae</taxon>
        <taxon>Uroviricota</taxon>
        <taxon>Caudoviricetes</taxon>
        <taxon>Demerecviridae</taxon>
        <taxon>Markadamsvirinae</taxon>
        <taxon>Tequintavirus</taxon>
        <taxon>Tequintavirus T5</taxon>
    </lineage>
</organism>
<evidence type="ECO:0000313" key="1">
    <source>
        <dbReference type="EMBL" id="AAU05168.1"/>
    </source>
</evidence>
<organismHost>
    <name type="scientific">Escherichia coli</name>
    <dbReference type="NCBI Taxonomy" id="562"/>
</organismHost>
<reference evidence="1 3" key="2">
    <citation type="submission" date="2004-07" db="EMBL/GenBank/DDBJ databases">
        <authorList>
            <person name="Zivanovic Y."/>
            <person name="Boulanger P."/>
            <person name="Confalonieri F."/>
            <person name="Dutertre M."/>
            <person name="Decottignies P."/>
            <person name="Del Castillo G."/>
        </authorList>
    </citation>
    <scope>NUCLEOTIDE SEQUENCE</scope>
    <source>
        <strain evidence="1">St0 deletion mutant</strain>
    </source>
</reference>
<gene>
    <name evidence="1" type="ORF">T5p015</name>
    <name evidence="2" type="ORF">T5p173</name>
</gene>
<dbReference type="Proteomes" id="UP000002503">
    <property type="component" value="Segment"/>
</dbReference>
<dbReference type="EMBL" id="AY692264">
    <property type="protein sequence ID" value="AAU05168.1"/>
    <property type="molecule type" value="Genomic_DNA"/>
</dbReference>
<name>Q66LP0_BPT5</name>
<protein>
    <submittedName>
        <fullName evidence="2">Uncharacterized protein</fullName>
    </submittedName>
</protein>
<evidence type="ECO:0000313" key="2">
    <source>
        <dbReference type="EMBL" id="AAU05312.1"/>
    </source>
</evidence>
<dbReference type="EMBL" id="AY692264">
    <property type="protein sequence ID" value="AAU05312.1"/>
    <property type="molecule type" value="Genomic_DNA"/>
</dbReference>
<proteinExistence type="predicted"/>
<reference evidence="2 3" key="1">
    <citation type="submission" date="2004-07" db="EMBL/GenBank/DDBJ databases">
        <authorList>
            <person name="Zivanovic Y."/>
            <person name="Boulanger P."/>
            <person name="Confalonieri F."/>
            <person name="Dutertre M."/>
            <person name="Decottignies P."/>
        </authorList>
    </citation>
    <scope>NUCLEOTIDE SEQUENCE</scope>
    <source>
        <strain evidence="2">St0 deletion mutant</strain>
    </source>
</reference>
<sequence length="92" mass="10484">MVMLRLRMIPLVAITFATIGKNIFTRVIMITLICVKAEGDTIAREGQKYKAQKDQLLKTIERYKIPDLKYSVVGRDGILRATLENAIFEIVN</sequence>
<accession>Q66LP0</accession>